<dbReference type="EMBL" id="CAWUON010000055">
    <property type="protein sequence ID" value="CAK7270114.1"/>
    <property type="molecule type" value="Genomic_DNA"/>
</dbReference>
<dbReference type="Gene3D" id="3.40.140.10">
    <property type="entry name" value="Cytidine Deaminase, domain 2"/>
    <property type="match status" value="1"/>
</dbReference>
<dbReference type="InterPro" id="IPR016193">
    <property type="entry name" value="Cytidine_deaminase-like"/>
</dbReference>
<keyword evidence="1" id="KW-0378">Hydrolase</keyword>
<evidence type="ECO:0000256" key="1">
    <source>
        <dbReference type="ARBA" id="ARBA00022801"/>
    </source>
</evidence>
<gene>
    <name evidence="4" type="primary">TAD2</name>
    <name evidence="4" type="ORF">SEPCBS119000_003921</name>
</gene>
<accession>A0ABP0DPB7</accession>
<protein>
    <submittedName>
        <fullName evidence="4">tRNA(Adenine34) deaminase</fullName>
    </submittedName>
</protein>
<reference evidence="4 5" key="1">
    <citation type="submission" date="2024-01" db="EMBL/GenBank/DDBJ databases">
        <authorList>
            <person name="Allen C."/>
            <person name="Tagirdzhanova G."/>
        </authorList>
    </citation>
    <scope>NUCLEOTIDE SEQUENCE [LARGE SCALE GENOMIC DNA]</scope>
    <source>
        <strain evidence="4 5">CBS 119000</strain>
    </source>
</reference>
<dbReference type="InterPro" id="IPR002125">
    <property type="entry name" value="CMP_dCMP_dom"/>
</dbReference>
<organism evidence="4 5">
    <name type="scientific">Sporothrix epigloea</name>
    <dbReference type="NCBI Taxonomy" id="1892477"/>
    <lineage>
        <taxon>Eukaryota</taxon>
        <taxon>Fungi</taxon>
        <taxon>Dikarya</taxon>
        <taxon>Ascomycota</taxon>
        <taxon>Pezizomycotina</taxon>
        <taxon>Sordariomycetes</taxon>
        <taxon>Sordariomycetidae</taxon>
        <taxon>Ophiostomatales</taxon>
        <taxon>Ophiostomataceae</taxon>
        <taxon>Sporothrix</taxon>
    </lineage>
</organism>
<evidence type="ECO:0000259" key="3">
    <source>
        <dbReference type="PROSITE" id="PS51747"/>
    </source>
</evidence>
<evidence type="ECO:0000313" key="5">
    <source>
        <dbReference type="Proteomes" id="UP001642502"/>
    </source>
</evidence>
<dbReference type="PANTHER" id="PTHR11079:SF149">
    <property type="entry name" value="TRNA-SPECIFIC ADENOSINE DEAMINASE 2"/>
    <property type="match status" value="1"/>
</dbReference>
<feature type="region of interest" description="Disordered" evidence="2">
    <location>
        <begin position="145"/>
        <end position="167"/>
    </location>
</feature>
<feature type="compositionally biased region" description="Low complexity" evidence="2">
    <location>
        <begin position="7"/>
        <end position="19"/>
    </location>
</feature>
<sequence>MVGARVSGSISGSDAGAGNDSDEDENFVMTRTAGKRRLNGSAADMVANEILDDVNEDLIMDDDETTDPIKRLHRGYMNEAVAMAQLALRTNETPVGCVLVHNGRVIARGMNATNMTRNGTRHAELMCINALLSYWDDVNKADELSTNDDSNYSDYESAEEYDDEKKEYTDEDWQRVDPSKGHLFPYGQKLHPARIVNPDIIRECSLYVTVEPCIMCASMLRQYGIKKVYFGAANDKFGGTGGVLRIHMNSKPNEPVQGSTTYIETYITNMMSRPKRLSRPLRPLISVDTAESIAADAQFSDASATPSPTDSVVGQDYANVANMTTTTTTTRMIVTTDSTNELPVVRHSSTIPIAEGSVPARDEGHGGNVEPGFDVEGGWCRDKAVFLLRQFYVQENGRAPAPRKKEGRAQRLVEQMKCETESTIKLPTVSEQLPCDVQSVVVGPDDSTSAVYMDTGNSITTAAAESTPAGAIGVPLTYTNASND</sequence>
<dbReference type="Proteomes" id="UP001642502">
    <property type="component" value="Unassembled WGS sequence"/>
</dbReference>
<feature type="region of interest" description="Disordered" evidence="2">
    <location>
        <begin position="1"/>
        <end position="25"/>
    </location>
</feature>
<dbReference type="PANTHER" id="PTHR11079">
    <property type="entry name" value="CYTOSINE DEAMINASE FAMILY MEMBER"/>
    <property type="match status" value="1"/>
</dbReference>
<evidence type="ECO:0000313" key="4">
    <source>
        <dbReference type="EMBL" id="CAK7270114.1"/>
    </source>
</evidence>
<name>A0ABP0DPB7_9PEZI</name>
<feature type="domain" description="CMP/dCMP-type deaminase" evidence="3">
    <location>
        <begin position="71"/>
        <end position="244"/>
    </location>
</feature>
<evidence type="ECO:0000256" key="2">
    <source>
        <dbReference type="SAM" id="MobiDB-lite"/>
    </source>
</evidence>
<comment type="caution">
    <text evidence="4">The sequence shown here is derived from an EMBL/GenBank/DDBJ whole genome shotgun (WGS) entry which is preliminary data.</text>
</comment>
<dbReference type="CDD" id="cd01285">
    <property type="entry name" value="nucleoside_deaminase"/>
    <property type="match status" value="1"/>
</dbReference>
<dbReference type="PROSITE" id="PS51747">
    <property type="entry name" value="CYT_DCMP_DEAMINASES_2"/>
    <property type="match status" value="1"/>
</dbReference>
<proteinExistence type="predicted"/>
<keyword evidence="5" id="KW-1185">Reference proteome</keyword>
<dbReference type="SUPFAM" id="SSF53927">
    <property type="entry name" value="Cytidine deaminase-like"/>
    <property type="match status" value="1"/>
</dbReference>
<dbReference type="Pfam" id="PF00383">
    <property type="entry name" value="dCMP_cyt_deam_1"/>
    <property type="match status" value="2"/>
</dbReference>